<evidence type="ECO:0000313" key="11">
    <source>
        <dbReference type="EMBL" id="KXG20268.1"/>
    </source>
</evidence>
<feature type="active site" evidence="7">
    <location>
        <position position="284"/>
    </location>
</feature>
<dbReference type="Gene3D" id="3.40.605.10">
    <property type="entry name" value="Aldehyde Dehydrogenase, Chain A, domain 1"/>
    <property type="match status" value="1"/>
</dbReference>
<dbReference type="Proteomes" id="UP000000768">
    <property type="component" value="Chromosome 10"/>
</dbReference>
<evidence type="ECO:0000256" key="8">
    <source>
        <dbReference type="RuleBase" id="RU003345"/>
    </source>
</evidence>
<dbReference type="EMBL" id="CM000769">
    <property type="protein sequence ID" value="KXG20268.1"/>
    <property type="molecule type" value="Genomic_DNA"/>
</dbReference>
<comment type="subunit">
    <text evidence="2">Homotetramer.</text>
</comment>
<dbReference type="Gramene" id="KXG20268">
    <property type="protein sequence ID" value="KXG20268"/>
    <property type="gene ID" value="SORBI_3010G178300"/>
</dbReference>
<evidence type="ECO:0000256" key="7">
    <source>
        <dbReference type="PROSITE-ProRule" id="PRU10007"/>
    </source>
</evidence>
<feature type="domain" description="Aldehyde dehydrogenase" evidence="10">
    <location>
        <begin position="45"/>
        <end position="511"/>
    </location>
</feature>
<dbReference type="OrthoDB" id="310895at2759"/>
<name>A0A194YJY8_SORBI</name>
<dbReference type="SUPFAM" id="SSF53720">
    <property type="entry name" value="ALDH-like"/>
    <property type="match status" value="1"/>
</dbReference>
<sequence length="521" mass="56269">MGSESNRGGAADRMVAEEEEKKKRGGRLFEMPEIRFTKLFINGCFVDAASGRTFETRDPRTGDVIATVAEADKDDVDSAVRAARDAFDHGEWPRMSGSERGRIMARFADLVEQHADELAALESLDAGKHPAITKAVDIGNAAGSLRYFAGAADKIHGETLKMQAQFQGYTLREPLGVAGIIIPWNFPSTMFAIKVAPALAAGCAMVVKPAEQTPLSALFFAQLAKRAGVPDGVVNVVPGFGPTAGAALASHMDVDMVTFTGSTEVGRLIMKASAESNLKPVYLELGGKSPLIIFDDADVDMAVELAVSANFFNKGEACVAASRVYVQEGMYSRFEEKLAERMKSWVVGDPFSDARANQGPQVDKAQYERVLSYIDHGKREGATLLTGGGRPAACGHKGYYIEPTVFTNVTEDMVIAKEEIFGPVMCLIKFKTVEEAIWRANDSRYGLGAGVVTRDVDVANRVVRSVRAGVVWVNCYFAMGSDCPFGGRKMSGFGKDEGMHALDKYLAIKSVVTPLRASPWM</sequence>
<dbReference type="InterPro" id="IPR016160">
    <property type="entry name" value="Ald_DH_CS_CYS"/>
</dbReference>
<keyword evidence="4" id="KW-0520">NAD</keyword>
<dbReference type="eggNOG" id="KOG2450">
    <property type="taxonomic scope" value="Eukaryota"/>
</dbReference>
<gene>
    <name evidence="11" type="ORF">SORBI_3010G178300</name>
</gene>
<evidence type="ECO:0000256" key="1">
    <source>
        <dbReference type="ARBA" id="ARBA00009986"/>
    </source>
</evidence>
<evidence type="ECO:0000313" key="12">
    <source>
        <dbReference type="Proteomes" id="UP000000768"/>
    </source>
</evidence>
<comment type="similarity">
    <text evidence="1 8">Belongs to the aldehyde dehydrogenase family.</text>
</comment>
<dbReference type="Gene3D" id="3.40.309.10">
    <property type="entry name" value="Aldehyde Dehydrogenase, Chain A, domain 2"/>
    <property type="match status" value="1"/>
</dbReference>
<dbReference type="PANTHER" id="PTHR11699">
    <property type="entry name" value="ALDEHYDE DEHYDROGENASE-RELATED"/>
    <property type="match status" value="1"/>
</dbReference>
<evidence type="ECO:0000256" key="5">
    <source>
        <dbReference type="ARBA" id="ARBA00050461"/>
    </source>
</evidence>
<dbReference type="STRING" id="4558.A0A194YJY8"/>
<evidence type="ECO:0000259" key="10">
    <source>
        <dbReference type="Pfam" id="PF00171"/>
    </source>
</evidence>
<keyword evidence="12" id="KW-1185">Reference proteome</keyword>
<dbReference type="PROSITE" id="PS00687">
    <property type="entry name" value="ALDEHYDE_DEHYDR_GLU"/>
    <property type="match status" value="1"/>
</dbReference>
<evidence type="ECO:0000256" key="6">
    <source>
        <dbReference type="ARBA" id="ARBA00068140"/>
    </source>
</evidence>
<organism evidence="11 12">
    <name type="scientific">Sorghum bicolor</name>
    <name type="common">Sorghum</name>
    <name type="synonym">Sorghum vulgare</name>
    <dbReference type="NCBI Taxonomy" id="4558"/>
    <lineage>
        <taxon>Eukaryota</taxon>
        <taxon>Viridiplantae</taxon>
        <taxon>Streptophyta</taxon>
        <taxon>Embryophyta</taxon>
        <taxon>Tracheophyta</taxon>
        <taxon>Spermatophyta</taxon>
        <taxon>Magnoliopsida</taxon>
        <taxon>Liliopsida</taxon>
        <taxon>Poales</taxon>
        <taxon>Poaceae</taxon>
        <taxon>PACMAD clade</taxon>
        <taxon>Panicoideae</taxon>
        <taxon>Andropogonodae</taxon>
        <taxon>Andropogoneae</taxon>
        <taxon>Sorghinae</taxon>
        <taxon>Sorghum</taxon>
    </lineage>
</organism>
<accession>A0A194YJY8</accession>
<comment type="catalytic activity">
    <reaction evidence="5">
        <text>octanal + NADP(+) + H2O = octanoate + NADPH + 2 H(+)</text>
        <dbReference type="Rhea" id="RHEA:59904"/>
        <dbReference type="ChEBI" id="CHEBI:15377"/>
        <dbReference type="ChEBI" id="CHEBI:15378"/>
        <dbReference type="ChEBI" id="CHEBI:17935"/>
        <dbReference type="ChEBI" id="CHEBI:25646"/>
        <dbReference type="ChEBI" id="CHEBI:57783"/>
        <dbReference type="ChEBI" id="CHEBI:58349"/>
    </reaction>
    <physiologicalReaction direction="left-to-right" evidence="5">
        <dbReference type="Rhea" id="RHEA:59905"/>
    </physiologicalReaction>
</comment>
<dbReference type="InterPro" id="IPR016163">
    <property type="entry name" value="Ald_DH_C"/>
</dbReference>
<dbReference type="InterPro" id="IPR029510">
    <property type="entry name" value="Ald_DH_CS_GLU"/>
</dbReference>
<dbReference type="InterPro" id="IPR015590">
    <property type="entry name" value="Aldehyde_DH_dom"/>
</dbReference>
<reference evidence="12" key="2">
    <citation type="journal article" date="2018" name="Plant J.">
        <title>The Sorghum bicolor reference genome: improved assembly, gene annotations, a transcriptome atlas, and signatures of genome organization.</title>
        <authorList>
            <person name="McCormick R.F."/>
            <person name="Truong S.K."/>
            <person name="Sreedasyam A."/>
            <person name="Jenkins J."/>
            <person name="Shu S."/>
            <person name="Sims D."/>
            <person name="Kennedy M."/>
            <person name="Amirebrahimi M."/>
            <person name="Weers B.D."/>
            <person name="McKinley B."/>
            <person name="Mattison A."/>
            <person name="Morishige D.T."/>
            <person name="Grimwood J."/>
            <person name="Schmutz J."/>
            <person name="Mullet J.E."/>
        </authorList>
    </citation>
    <scope>NUCLEOTIDE SEQUENCE [LARGE SCALE GENOMIC DNA]</scope>
    <source>
        <strain evidence="12">cv. BTx623</strain>
    </source>
</reference>
<dbReference type="GO" id="GO:0004029">
    <property type="term" value="F:aldehyde dehydrogenase (NAD+) activity"/>
    <property type="evidence" value="ECO:0000318"/>
    <property type="project" value="GO_Central"/>
</dbReference>
<dbReference type="OMA" id="TKAVWIT"/>
<dbReference type="InterPro" id="IPR016162">
    <property type="entry name" value="Ald_DH_N"/>
</dbReference>
<dbReference type="PROSITE" id="PS00070">
    <property type="entry name" value="ALDEHYDE_DEHYDR_CYS"/>
    <property type="match status" value="1"/>
</dbReference>
<dbReference type="FunFam" id="3.40.605.10:FF:000026">
    <property type="entry name" value="Aldehyde dehydrogenase, putative"/>
    <property type="match status" value="1"/>
</dbReference>
<dbReference type="InParanoid" id="A0A194YJY8"/>
<feature type="region of interest" description="Disordered" evidence="9">
    <location>
        <begin position="1"/>
        <end position="24"/>
    </location>
</feature>
<protein>
    <recommendedName>
        <fullName evidence="6">Aldehyde dehydrogenase 1</fullName>
    </recommendedName>
</protein>
<dbReference type="Pfam" id="PF00171">
    <property type="entry name" value="Aldedh"/>
    <property type="match status" value="1"/>
</dbReference>
<dbReference type="InterPro" id="IPR016161">
    <property type="entry name" value="Ald_DH/histidinol_DH"/>
</dbReference>
<proteinExistence type="inferred from homology"/>
<evidence type="ECO:0000256" key="9">
    <source>
        <dbReference type="SAM" id="MobiDB-lite"/>
    </source>
</evidence>
<reference evidence="11 12" key="1">
    <citation type="journal article" date="2009" name="Nature">
        <title>The Sorghum bicolor genome and the diversification of grasses.</title>
        <authorList>
            <person name="Paterson A.H."/>
            <person name="Bowers J.E."/>
            <person name="Bruggmann R."/>
            <person name="Dubchak I."/>
            <person name="Grimwood J."/>
            <person name="Gundlach H."/>
            <person name="Haberer G."/>
            <person name="Hellsten U."/>
            <person name="Mitros T."/>
            <person name="Poliakov A."/>
            <person name="Schmutz J."/>
            <person name="Spannagl M."/>
            <person name="Tang H."/>
            <person name="Wang X."/>
            <person name="Wicker T."/>
            <person name="Bharti A.K."/>
            <person name="Chapman J."/>
            <person name="Feltus F.A."/>
            <person name="Gowik U."/>
            <person name="Grigoriev I.V."/>
            <person name="Lyons E."/>
            <person name="Maher C.A."/>
            <person name="Martis M."/>
            <person name="Narechania A."/>
            <person name="Otillar R.P."/>
            <person name="Penning B.W."/>
            <person name="Salamov A.A."/>
            <person name="Wang Y."/>
            <person name="Zhang L."/>
            <person name="Carpita N.C."/>
            <person name="Freeling M."/>
            <person name="Gingle A.R."/>
            <person name="Hash C.T."/>
            <person name="Keller B."/>
            <person name="Klein P."/>
            <person name="Kresovich S."/>
            <person name="McCann M.C."/>
            <person name="Ming R."/>
            <person name="Peterson D.G."/>
            <person name="Mehboob-ur-Rahman"/>
            <person name="Ware D."/>
            <person name="Westhoff P."/>
            <person name="Mayer K.F."/>
            <person name="Messing J."/>
            <person name="Rokhsar D.S."/>
        </authorList>
    </citation>
    <scope>NUCLEOTIDE SEQUENCE [LARGE SCALE GENOMIC DNA]</scope>
    <source>
        <strain evidence="12">cv. BTx623</strain>
    </source>
</reference>
<dbReference type="FunFam" id="3.40.309.10:FF:000065">
    <property type="entry name" value="Aldehyde dehydrogenase3"/>
    <property type="match status" value="1"/>
</dbReference>
<dbReference type="AlphaFoldDB" id="A0A194YJY8"/>
<evidence type="ECO:0000256" key="2">
    <source>
        <dbReference type="ARBA" id="ARBA00011881"/>
    </source>
</evidence>
<keyword evidence="3 8" id="KW-0560">Oxidoreductase</keyword>
<dbReference type="FunFam" id="3.40.605.10:FF:000011">
    <property type="entry name" value="ALD5p Mitochondrial aldehyde dehydrogenase"/>
    <property type="match status" value="1"/>
</dbReference>
<evidence type="ECO:0000256" key="3">
    <source>
        <dbReference type="ARBA" id="ARBA00023002"/>
    </source>
</evidence>
<evidence type="ECO:0000256" key="4">
    <source>
        <dbReference type="ARBA" id="ARBA00023027"/>
    </source>
</evidence>